<proteinExistence type="inferred from homology"/>
<keyword evidence="11 13" id="KW-0030">Aminoacyl-tRNA synthetase</keyword>
<dbReference type="HAMAP" id="MF_00281">
    <property type="entry name" value="Phe_tRNA_synth_alpha1"/>
    <property type="match status" value="1"/>
</dbReference>
<dbReference type="GO" id="GO:0005524">
    <property type="term" value="F:ATP binding"/>
    <property type="evidence" value="ECO:0007669"/>
    <property type="project" value="UniProtKB-UniRule"/>
</dbReference>
<evidence type="ECO:0000256" key="3">
    <source>
        <dbReference type="ARBA" id="ARBA00011209"/>
    </source>
</evidence>
<dbReference type="SUPFAM" id="SSF46589">
    <property type="entry name" value="tRNA-binding arm"/>
    <property type="match status" value="1"/>
</dbReference>
<evidence type="ECO:0000256" key="9">
    <source>
        <dbReference type="ARBA" id="ARBA00022842"/>
    </source>
</evidence>
<evidence type="ECO:0000256" key="1">
    <source>
        <dbReference type="ARBA" id="ARBA00004496"/>
    </source>
</evidence>
<comment type="catalytic activity">
    <reaction evidence="12 13">
        <text>tRNA(Phe) + L-phenylalanine + ATP = L-phenylalanyl-tRNA(Phe) + AMP + diphosphate + H(+)</text>
        <dbReference type="Rhea" id="RHEA:19413"/>
        <dbReference type="Rhea" id="RHEA-COMP:9668"/>
        <dbReference type="Rhea" id="RHEA-COMP:9699"/>
        <dbReference type="ChEBI" id="CHEBI:15378"/>
        <dbReference type="ChEBI" id="CHEBI:30616"/>
        <dbReference type="ChEBI" id="CHEBI:33019"/>
        <dbReference type="ChEBI" id="CHEBI:58095"/>
        <dbReference type="ChEBI" id="CHEBI:78442"/>
        <dbReference type="ChEBI" id="CHEBI:78531"/>
        <dbReference type="ChEBI" id="CHEBI:456215"/>
        <dbReference type="EC" id="6.1.1.20"/>
    </reaction>
</comment>
<dbReference type="InterPro" id="IPR004529">
    <property type="entry name" value="Phe-tRNA-synth_IIc_asu"/>
</dbReference>
<sequence>MHIDEIKKSFLEEIEKVKNIQGLERLRIKYLGRQKGHLTQILRSLKDRTVEERQKVGPLANALRKEIEELLDKKSTDLKAKTYNLKANLDITRPGLKPKTGHFHLLTQVERQIRQIFTSMNFSVVEGPEIEDEFHNFDALNIPKDHPARDCWNTLWLKNPKFQIPNSKLLLRTHTSPVQIRYMETHQPPFQIIVPGKVFRYEATDASHETNFYQIEGLIVAESVSLANFKFVVEEFFKKFFGKNIEFRFRPSYFPFVEPGLEVDIKLKKEWLEVIGAGMVHPKVFKAVNYNPYELTGFAFGLGLERLAMIKYNVPDIRLFHSGDLRFIKQF</sequence>
<keyword evidence="8 13" id="KW-0067">ATP-binding</keyword>
<dbReference type="Proteomes" id="UP000230131">
    <property type="component" value="Unassembled WGS sequence"/>
</dbReference>
<evidence type="ECO:0000256" key="8">
    <source>
        <dbReference type="ARBA" id="ARBA00022840"/>
    </source>
</evidence>
<dbReference type="Pfam" id="PF02912">
    <property type="entry name" value="Phe_tRNA-synt_N"/>
    <property type="match status" value="1"/>
</dbReference>
<keyword evidence="5 13" id="KW-0436">Ligase</keyword>
<keyword evidence="7 13" id="KW-0547">Nucleotide-binding</keyword>
<name>A0A2M7B8G3_9BACT</name>
<evidence type="ECO:0000256" key="6">
    <source>
        <dbReference type="ARBA" id="ARBA00022723"/>
    </source>
</evidence>
<evidence type="ECO:0000256" key="12">
    <source>
        <dbReference type="ARBA" id="ARBA00049255"/>
    </source>
</evidence>
<dbReference type="Gene3D" id="3.30.930.10">
    <property type="entry name" value="Bira Bifunctional Protein, Domain 2"/>
    <property type="match status" value="1"/>
</dbReference>
<dbReference type="InterPro" id="IPR006195">
    <property type="entry name" value="aa-tRNA-synth_II"/>
</dbReference>
<accession>A0A2M7B8G3</accession>
<dbReference type="GO" id="GO:0000287">
    <property type="term" value="F:magnesium ion binding"/>
    <property type="evidence" value="ECO:0007669"/>
    <property type="project" value="UniProtKB-UniRule"/>
</dbReference>
<evidence type="ECO:0000256" key="2">
    <source>
        <dbReference type="ARBA" id="ARBA00010207"/>
    </source>
</evidence>
<keyword evidence="10 13" id="KW-0648">Protein biosynthesis</keyword>
<dbReference type="InterPro" id="IPR010978">
    <property type="entry name" value="tRNA-bd_arm"/>
</dbReference>
<evidence type="ECO:0000256" key="5">
    <source>
        <dbReference type="ARBA" id="ARBA00022598"/>
    </source>
</evidence>
<dbReference type="PROSITE" id="PS50862">
    <property type="entry name" value="AA_TRNA_LIGASE_II"/>
    <property type="match status" value="1"/>
</dbReference>
<evidence type="ECO:0000256" key="11">
    <source>
        <dbReference type="ARBA" id="ARBA00023146"/>
    </source>
</evidence>
<evidence type="ECO:0000313" key="16">
    <source>
        <dbReference type="Proteomes" id="UP000230131"/>
    </source>
</evidence>
<dbReference type="EC" id="6.1.1.20" evidence="13"/>
<dbReference type="NCBIfam" id="TIGR00468">
    <property type="entry name" value="pheS"/>
    <property type="match status" value="1"/>
</dbReference>
<comment type="subcellular location">
    <subcellularLocation>
        <location evidence="1 13">Cytoplasm</location>
    </subcellularLocation>
</comment>
<dbReference type="PANTHER" id="PTHR11538:SF41">
    <property type="entry name" value="PHENYLALANINE--TRNA LIGASE, MITOCHONDRIAL"/>
    <property type="match status" value="1"/>
</dbReference>
<dbReference type="GO" id="GO:0004826">
    <property type="term" value="F:phenylalanine-tRNA ligase activity"/>
    <property type="evidence" value="ECO:0007669"/>
    <property type="project" value="UniProtKB-UniRule"/>
</dbReference>
<keyword evidence="9 13" id="KW-0460">Magnesium</keyword>
<comment type="caution">
    <text evidence="15">The sequence shown here is derived from an EMBL/GenBank/DDBJ whole genome shotgun (WGS) entry which is preliminary data.</text>
</comment>
<dbReference type="InterPro" id="IPR022911">
    <property type="entry name" value="Phe_tRNA_ligase_alpha1_bac"/>
</dbReference>
<keyword evidence="4 13" id="KW-0963">Cytoplasm</keyword>
<evidence type="ECO:0000256" key="13">
    <source>
        <dbReference type="HAMAP-Rule" id="MF_00281"/>
    </source>
</evidence>
<dbReference type="CDD" id="cd00496">
    <property type="entry name" value="PheRS_alpha_core"/>
    <property type="match status" value="1"/>
</dbReference>
<comment type="similarity">
    <text evidence="2 13">Belongs to the class-II aminoacyl-tRNA synthetase family. Phe-tRNA synthetase alpha subunit type 1 subfamily.</text>
</comment>
<comment type="subunit">
    <text evidence="3 13">Tetramer of two alpha and two beta subunits.</text>
</comment>
<gene>
    <name evidence="13" type="primary">pheS</name>
    <name evidence="15" type="ORF">COS59_00145</name>
</gene>
<evidence type="ECO:0000256" key="10">
    <source>
        <dbReference type="ARBA" id="ARBA00022917"/>
    </source>
</evidence>
<dbReference type="GO" id="GO:0006432">
    <property type="term" value="P:phenylalanyl-tRNA aminoacylation"/>
    <property type="evidence" value="ECO:0007669"/>
    <property type="project" value="UniProtKB-UniRule"/>
</dbReference>
<dbReference type="EMBL" id="PEVH01000004">
    <property type="protein sequence ID" value="PIU99370.1"/>
    <property type="molecule type" value="Genomic_DNA"/>
</dbReference>
<dbReference type="PANTHER" id="PTHR11538">
    <property type="entry name" value="PHENYLALANYL-TRNA SYNTHETASE"/>
    <property type="match status" value="1"/>
</dbReference>
<evidence type="ECO:0000313" key="15">
    <source>
        <dbReference type="EMBL" id="PIU99370.1"/>
    </source>
</evidence>
<reference evidence="16" key="1">
    <citation type="submission" date="2017-09" db="EMBL/GenBank/DDBJ databases">
        <title>Depth-based differentiation of microbial function through sediment-hosted aquifers and enrichment of novel symbionts in the deep terrestrial subsurface.</title>
        <authorList>
            <person name="Probst A.J."/>
            <person name="Ladd B."/>
            <person name="Jarett J.K."/>
            <person name="Geller-Mcgrath D.E."/>
            <person name="Sieber C.M.K."/>
            <person name="Emerson J.B."/>
            <person name="Anantharaman K."/>
            <person name="Thomas B.C."/>
            <person name="Malmstrom R."/>
            <person name="Stieglmeier M."/>
            <person name="Klingl A."/>
            <person name="Woyke T."/>
            <person name="Ryan C.M."/>
            <person name="Banfield J.F."/>
        </authorList>
    </citation>
    <scope>NUCLEOTIDE SEQUENCE [LARGE SCALE GENOMIC DNA]</scope>
</reference>
<organism evidence="15 16">
    <name type="scientific">Candidatus Wolfebacteria bacterium CG03_land_8_20_14_0_80_36_15</name>
    <dbReference type="NCBI Taxonomy" id="1975067"/>
    <lineage>
        <taxon>Bacteria</taxon>
        <taxon>Candidatus Wolfeibacteriota</taxon>
    </lineage>
</organism>
<comment type="cofactor">
    <cofactor evidence="13">
        <name>Mg(2+)</name>
        <dbReference type="ChEBI" id="CHEBI:18420"/>
    </cofactor>
    <text evidence="13">Binds 2 magnesium ions per tetramer.</text>
</comment>
<dbReference type="InterPro" id="IPR045864">
    <property type="entry name" value="aa-tRNA-synth_II/BPL/LPL"/>
</dbReference>
<feature type="domain" description="Aminoacyl-transfer RNA synthetases class-II family profile" evidence="14">
    <location>
        <begin position="103"/>
        <end position="330"/>
    </location>
</feature>
<dbReference type="GO" id="GO:0005737">
    <property type="term" value="C:cytoplasm"/>
    <property type="evidence" value="ECO:0007669"/>
    <property type="project" value="UniProtKB-SubCell"/>
</dbReference>
<dbReference type="GO" id="GO:0000049">
    <property type="term" value="F:tRNA binding"/>
    <property type="evidence" value="ECO:0007669"/>
    <property type="project" value="InterPro"/>
</dbReference>
<dbReference type="AlphaFoldDB" id="A0A2M7B8G3"/>
<evidence type="ECO:0000256" key="7">
    <source>
        <dbReference type="ARBA" id="ARBA00022741"/>
    </source>
</evidence>
<dbReference type="SUPFAM" id="SSF55681">
    <property type="entry name" value="Class II aaRS and biotin synthetases"/>
    <property type="match status" value="1"/>
</dbReference>
<dbReference type="InterPro" id="IPR002319">
    <property type="entry name" value="Phenylalanyl-tRNA_Synthase"/>
</dbReference>
<protein>
    <recommendedName>
        <fullName evidence="13">Phenylalanine--tRNA ligase alpha subunit</fullName>
        <ecNumber evidence="13">6.1.1.20</ecNumber>
    </recommendedName>
    <alternativeName>
        <fullName evidence="13">Phenylalanyl-tRNA synthetase alpha subunit</fullName>
        <shortName evidence="13">PheRS</shortName>
    </alternativeName>
</protein>
<evidence type="ECO:0000259" key="14">
    <source>
        <dbReference type="PROSITE" id="PS50862"/>
    </source>
</evidence>
<dbReference type="InterPro" id="IPR004188">
    <property type="entry name" value="Phe-tRNA_ligase_II_N"/>
</dbReference>
<evidence type="ECO:0000256" key="4">
    <source>
        <dbReference type="ARBA" id="ARBA00022490"/>
    </source>
</evidence>
<keyword evidence="6 13" id="KW-0479">Metal-binding</keyword>
<dbReference type="Pfam" id="PF01409">
    <property type="entry name" value="tRNA-synt_2d"/>
    <property type="match status" value="1"/>
</dbReference>
<feature type="binding site" evidence="13">
    <location>
        <position position="258"/>
    </location>
    <ligand>
        <name>Mg(2+)</name>
        <dbReference type="ChEBI" id="CHEBI:18420"/>
        <note>shared with beta subunit</note>
    </ligand>
</feature>